<feature type="compositionally biased region" description="Low complexity" evidence="1">
    <location>
        <begin position="168"/>
        <end position="201"/>
    </location>
</feature>
<dbReference type="EMBL" id="RKMH01000004">
    <property type="protein sequence ID" value="RPA64718.1"/>
    <property type="molecule type" value="Genomic_DNA"/>
</dbReference>
<keyword evidence="2" id="KW-1133">Transmembrane helix</keyword>
<protein>
    <submittedName>
        <fullName evidence="4">DUF4190 domain-containing protein</fullName>
    </submittedName>
</protein>
<dbReference type="InterPro" id="IPR025241">
    <property type="entry name" value="DUF4190"/>
</dbReference>
<organism evidence="4 5">
    <name type="scientific">Gordonia oryzae</name>
    <dbReference type="NCBI Taxonomy" id="2487349"/>
    <lineage>
        <taxon>Bacteria</taxon>
        <taxon>Bacillati</taxon>
        <taxon>Actinomycetota</taxon>
        <taxon>Actinomycetes</taxon>
        <taxon>Mycobacteriales</taxon>
        <taxon>Gordoniaceae</taxon>
        <taxon>Gordonia</taxon>
    </lineage>
</organism>
<dbReference type="OrthoDB" id="4374883at2"/>
<feature type="domain" description="DUF4190" evidence="3">
    <location>
        <begin position="210"/>
        <end position="265"/>
    </location>
</feature>
<sequence length="277" mass="27750">MSSTGQGPRPAPPNPGAAGGPGAPGGPPPTGAPRITGPGPRPGWRGGPPPGARTGPGTRMPPPPARRRPDAPIPPGPRPPSPPSGPDGPPRGSTPQTGRPQGHGQQGTPSRGGVPSGASGVDADETVRSDEQSSGVPRAYSAVDATPNIATPAETPPVGVPPRSGDKSSPPSGAAPAPEASSESKEAPVSGQSATAARLSSRSTTTTSTLAIWAMVLSVIGCTSPIGLYLGYRARNQIRRTREYGEPFATVAIIVGWAYMLALIVAIAAYIIVLVLR</sequence>
<evidence type="ECO:0000256" key="2">
    <source>
        <dbReference type="SAM" id="Phobius"/>
    </source>
</evidence>
<evidence type="ECO:0000259" key="3">
    <source>
        <dbReference type="Pfam" id="PF13828"/>
    </source>
</evidence>
<proteinExistence type="predicted"/>
<evidence type="ECO:0000313" key="5">
    <source>
        <dbReference type="Proteomes" id="UP000267536"/>
    </source>
</evidence>
<keyword evidence="2" id="KW-0812">Transmembrane</keyword>
<feature type="transmembrane region" description="Helical" evidence="2">
    <location>
        <begin position="251"/>
        <end position="276"/>
    </location>
</feature>
<evidence type="ECO:0000313" key="4">
    <source>
        <dbReference type="EMBL" id="RPA64718.1"/>
    </source>
</evidence>
<evidence type="ECO:0000256" key="1">
    <source>
        <dbReference type="SAM" id="MobiDB-lite"/>
    </source>
</evidence>
<dbReference type="AlphaFoldDB" id="A0A3N4GUU5"/>
<feature type="compositionally biased region" description="Pro residues" evidence="1">
    <location>
        <begin position="71"/>
        <end position="89"/>
    </location>
</feature>
<feature type="transmembrane region" description="Helical" evidence="2">
    <location>
        <begin position="210"/>
        <end position="230"/>
    </location>
</feature>
<reference evidence="4 5" key="1">
    <citation type="submission" date="2018-11" db="EMBL/GenBank/DDBJ databases">
        <title>Draft genome sequence of Gordonia sp. RS15-1S isolated from rice stems.</title>
        <authorList>
            <person name="Muangham S."/>
        </authorList>
    </citation>
    <scope>NUCLEOTIDE SEQUENCE [LARGE SCALE GENOMIC DNA]</scope>
    <source>
        <strain evidence="4 5">RS15-1S</strain>
    </source>
</reference>
<keyword evidence="5" id="KW-1185">Reference proteome</keyword>
<dbReference type="Pfam" id="PF13828">
    <property type="entry name" value="DUF4190"/>
    <property type="match status" value="1"/>
</dbReference>
<feature type="region of interest" description="Disordered" evidence="1">
    <location>
        <begin position="1"/>
        <end position="201"/>
    </location>
</feature>
<name>A0A3N4GUU5_9ACTN</name>
<dbReference type="Proteomes" id="UP000267536">
    <property type="component" value="Unassembled WGS sequence"/>
</dbReference>
<gene>
    <name evidence="4" type="ORF">EF294_06200</name>
</gene>
<keyword evidence="2" id="KW-0472">Membrane</keyword>
<accession>A0A3N4GUU5</accession>
<comment type="caution">
    <text evidence="4">The sequence shown here is derived from an EMBL/GenBank/DDBJ whole genome shotgun (WGS) entry which is preliminary data.</text>
</comment>